<evidence type="ECO:0000313" key="2">
    <source>
        <dbReference type="EMBL" id="TXD72762.1"/>
    </source>
</evidence>
<dbReference type="InterPro" id="IPR029479">
    <property type="entry name" value="Nitroreductase"/>
</dbReference>
<dbReference type="Pfam" id="PF00881">
    <property type="entry name" value="Nitroreductase"/>
    <property type="match status" value="1"/>
</dbReference>
<dbReference type="RefSeq" id="WP_111845961.1">
    <property type="nucleotide sequence ID" value="NZ_UEGI01000031.1"/>
</dbReference>
<dbReference type="EMBL" id="VORT01000007">
    <property type="protein sequence ID" value="TXD72762.1"/>
    <property type="molecule type" value="Genomic_DNA"/>
</dbReference>
<dbReference type="Proteomes" id="UP000321497">
    <property type="component" value="Unassembled WGS sequence"/>
</dbReference>
<sequence>MKNPKPKNSNDEFHPFKYPFSTKTKLNRDFKAREGDFLDVLLTRRSSQKLGYIALEGIAELLYFTNKIHSISIDDSRFLISKRTVPSAGGRHPVDILVSMPSESARFLQYYNPIDHSLSELSISKDKQKSFFMEVNENLPIADCCLIWFSIQTKKTQSKYENAESLYWRDAGALIYCIQIVSTYLGFKSCPLGGLAIETFNSLFKTNNLISGGGILIGT</sequence>
<dbReference type="PANTHER" id="PTHR43745">
    <property type="entry name" value="NITROREDUCTASE MJ1384-RELATED"/>
    <property type="match status" value="1"/>
</dbReference>
<evidence type="ECO:0000313" key="3">
    <source>
        <dbReference type="Proteomes" id="UP000321497"/>
    </source>
</evidence>
<dbReference type="PANTHER" id="PTHR43745:SF2">
    <property type="entry name" value="NITROREDUCTASE MJ1384-RELATED"/>
    <property type="match status" value="1"/>
</dbReference>
<reference evidence="2 3" key="1">
    <citation type="submission" date="2019-08" db="EMBL/GenBank/DDBJ databases">
        <title>Genome of Aequorivita antarctica SW49 (type strain).</title>
        <authorList>
            <person name="Bowman J.P."/>
        </authorList>
    </citation>
    <scope>NUCLEOTIDE SEQUENCE [LARGE SCALE GENOMIC DNA]</scope>
    <source>
        <strain evidence="2 3">SW49</strain>
    </source>
</reference>
<dbReference type="OrthoDB" id="797566at2"/>
<dbReference type="GO" id="GO:0016491">
    <property type="term" value="F:oxidoreductase activity"/>
    <property type="evidence" value="ECO:0007669"/>
    <property type="project" value="InterPro"/>
</dbReference>
<dbReference type="InterPro" id="IPR000415">
    <property type="entry name" value="Nitroreductase-like"/>
</dbReference>
<dbReference type="SUPFAM" id="SSF55469">
    <property type="entry name" value="FMN-dependent nitroreductase-like"/>
    <property type="match status" value="1"/>
</dbReference>
<dbReference type="InterPro" id="IPR052544">
    <property type="entry name" value="Bacteriocin_Proc_Enz"/>
</dbReference>
<dbReference type="AlphaFoldDB" id="A0A5C6YZX0"/>
<protein>
    <recommendedName>
        <fullName evidence="1">Nitroreductase domain-containing protein</fullName>
    </recommendedName>
</protein>
<proteinExistence type="predicted"/>
<comment type="caution">
    <text evidence="2">The sequence shown here is derived from an EMBL/GenBank/DDBJ whole genome shotgun (WGS) entry which is preliminary data.</text>
</comment>
<feature type="domain" description="Nitroreductase" evidence="1">
    <location>
        <begin position="65"/>
        <end position="205"/>
    </location>
</feature>
<gene>
    <name evidence="2" type="ORF">ESU54_11105</name>
</gene>
<name>A0A5C6YZX0_9FLAO</name>
<keyword evidence="3" id="KW-1185">Reference proteome</keyword>
<accession>A0A5C6YZX0</accession>
<organism evidence="2 3">
    <name type="scientific">Aequorivita antarctica</name>
    <dbReference type="NCBI Taxonomy" id="153266"/>
    <lineage>
        <taxon>Bacteria</taxon>
        <taxon>Pseudomonadati</taxon>
        <taxon>Bacteroidota</taxon>
        <taxon>Flavobacteriia</taxon>
        <taxon>Flavobacteriales</taxon>
        <taxon>Flavobacteriaceae</taxon>
        <taxon>Aequorivita</taxon>
    </lineage>
</organism>
<dbReference type="Gene3D" id="3.40.109.10">
    <property type="entry name" value="NADH Oxidase"/>
    <property type="match status" value="1"/>
</dbReference>
<evidence type="ECO:0000259" key="1">
    <source>
        <dbReference type="Pfam" id="PF00881"/>
    </source>
</evidence>